<protein>
    <recommendedName>
        <fullName evidence="1">Ribosomal RNA large subunit methyltransferase K/L-like methyltransferase domain-containing protein</fullName>
    </recommendedName>
</protein>
<dbReference type="InterPro" id="IPR000241">
    <property type="entry name" value="RlmKL-like_Mtase"/>
</dbReference>
<dbReference type="Gene3D" id="3.40.50.150">
    <property type="entry name" value="Vaccinia Virus protein VP39"/>
    <property type="match status" value="1"/>
</dbReference>
<reference evidence="2 3" key="1">
    <citation type="submission" date="2021-01" db="EMBL/GenBank/DDBJ databases">
        <title>Carboxyliciviraga sp.nov., isolated from coastal sediments.</title>
        <authorList>
            <person name="Lu D."/>
            <person name="Zhang T."/>
        </authorList>
    </citation>
    <scope>NUCLEOTIDE SEQUENCE [LARGE SCALE GENOMIC DNA]</scope>
    <source>
        <strain evidence="2 3">N1Y132</strain>
    </source>
</reference>
<organism evidence="2 3">
    <name type="scientific">Carboxylicivirga marina</name>
    <dbReference type="NCBI Taxonomy" id="2800988"/>
    <lineage>
        <taxon>Bacteria</taxon>
        <taxon>Pseudomonadati</taxon>
        <taxon>Bacteroidota</taxon>
        <taxon>Bacteroidia</taxon>
        <taxon>Marinilabiliales</taxon>
        <taxon>Marinilabiliaceae</taxon>
        <taxon>Carboxylicivirga</taxon>
    </lineage>
</organism>
<dbReference type="Proteomes" id="UP000605676">
    <property type="component" value="Unassembled WGS sequence"/>
</dbReference>
<name>A0ABS1HHG0_9BACT</name>
<evidence type="ECO:0000259" key="1">
    <source>
        <dbReference type="Pfam" id="PF01170"/>
    </source>
</evidence>
<evidence type="ECO:0000313" key="3">
    <source>
        <dbReference type="Proteomes" id="UP000605676"/>
    </source>
</evidence>
<dbReference type="RefSeq" id="WP_200463860.1">
    <property type="nucleotide sequence ID" value="NZ_JAENRR010000007.1"/>
</dbReference>
<dbReference type="Pfam" id="PF01170">
    <property type="entry name" value="UPF0020"/>
    <property type="match status" value="1"/>
</dbReference>
<comment type="caution">
    <text evidence="2">The sequence shown here is derived from an EMBL/GenBank/DDBJ whole genome shotgun (WGS) entry which is preliminary data.</text>
</comment>
<evidence type="ECO:0000313" key="2">
    <source>
        <dbReference type="EMBL" id="MBK3516634.1"/>
    </source>
</evidence>
<dbReference type="InterPro" id="IPR029063">
    <property type="entry name" value="SAM-dependent_MTases_sf"/>
</dbReference>
<dbReference type="EMBL" id="JAENRR010000007">
    <property type="protein sequence ID" value="MBK3516634.1"/>
    <property type="molecule type" value="Genomic_DNA"/>
</dbReference>
<sequence>MMKYLILQYPGHNRVYYNVAAQLAVSELSIAAKRLSVKCQKIDFEDVCGVRYITITLDDELSTEDIAILSRLSFVFAIFNQFGLHADDGLAPIPMANFQYIDSKISTIQKYAGKTNELFTKMMVNVALLASDFTYDDTISLLDPVAGRGTTLNEATVYGFNAFGVEIENKSVHENQIFFKKYLQNERYKFTADKRMVHGKSKKDAIYMHEFEYANSKEAFKNKEDRKQLGLINGNSQDADKYFKKNSINLIVGDLPYGIAHGNTGANKATTGTRDPSELIASCLPAWKAVLKKGGTIVLAWNSFVAPKQKLADIFKEHGLKVLTKAPYDGFEHMVDKSIKRDIIVAKKL</sequence>
<feature type="domain" description="Ribosomal RNA large subunit methyltransferase K/L-like methyltransferase" evidence="1">
    <location>
        <begin position="135"/>
        <end position="300"/>
    </location>
</feature>
<keyword evidence="3" id="KW-1185">Reference proteome</keyword>
<proteinExistence type="predicted"/>
<dbReference type="SUPFAM" id="SSF53335">
    <property type="entry name" value="S-adenosyl-L-methionine-dependent methyltransferases"/>
    <property type="match status" value="1"/>
</dbReference>
<accession>A0ABS1HHG0</accession>
<gene>
    <name evidence="2" type="ORF">JIV24_04710</name>
</gene>